<feature type="region of interest" description="Disordered" evidence="1">
    <location>
        <begin position="1"/>
        <end position="47"/>
    </location>
</feature>
<gene>
    <name evidence="2" type="ORF">D4764_17G0004320</name>
</gene>
<evidence type="ECO:0000313" key="2">
    <source>
        <dbReference type="EMBL" id="TWW70949.1"/>
    </source>
</evidence>
<proteinExistence type="predicted"/>
<dbReference type="AlphaFoldDB" id="A0A5C6NWA3"/>
<dbReference type="EMBL" id="RHFK02000009">
    <property type="protein sequence ID" value="TWW70949.1"/>
    <property type="molecule type" value="Genomic_DNA"/>
</dbReference>
<feature type="compositionally biased region" description="Basic and acidic residues" evidence="1">
    <location>
        <begin position="8"/>
        <end position="25"/>
    </location>
</feature>
<sequence length="92" mass="10726">MRWRRMPRSSEPDSDSFKVKPRQTDDEGDDDEGREKGNLSIQARDARGEKRLRIRQKLEKCDNSAAIFMARGKLVRQELFWDSSEPRDAGSK</sequence>
<comment type="caution">
    <text evidence="2">The sequence shown here is derived from an EMBL/GenBank/DDBJ whole genome shotgun (WGS) entry which is preliminary data.</text>
</comment>
<organism evidence="2 3">
    <name type="scientific">Takifugu flavidus</name>
    <name type="common">sansaifugu</name>
    <dbReference type="NCBI Taxonomy" id="433684"/>
    <lineage>
        <taxon>Eukaryota</taxon>
        <taxon>Metazoa</taxon>
        <taxon>Chordata</taxon>
        <taxon>Craniata</taxon>
        <taxon>Vertebrata</taxon>
        <taxon>Euteleostomi</taxon>
        <taxon>Actinopterygii</taxon>
        <taxon>Neopterygii</taxon>
        <taxon>Teleostei</taxon>
        <taxon>Neoteleostei</taxon>
        <taxon>Acanthomorphata</taxon>
        <taxon>Eupercaria</taxon>
        <taxon>Tetraodontiformes</taxon>
        <taxon>Tetradontoidea</taxon>
        <taxon>Tetraodontidae</taxon>
        <taxon>Takifugu</taxon>
    </lineage>
</organism>
<name>A0A5C6NWA3_9TELE</name>
<reference evidence="2 3" key="1">
    <citation type="submission" date="2019-04" db="EMBL/GenBank/DDBJ databases">
        <title>Chromosome genome assembly for Takifugu flavidus.</title>
        <authorList>
            <person name="Xiao S."/>
        </authorList>
    </citation>
    <scope>NUCLEOTIDE SEQUENCE [LARGE SCALE GENOMIC DNA]</scope>
    <source>
        <strain evidence="2">HTHZ2018</strain>
        <tissue evidence="2">Muscle</tissue>
    </source>
</reference>
<evidence type="ECO:0000313" key="3">
    <source>
        <dbReference type="Proteomes" id="UP000324091"/>
    </source>
</evidence>
<evidence type="ECO:0000256" key="1">
    <source>
        <dbReference type="SAM" id="MobiDB-lite"/>
    </source>
</evidence>
<keyword evidence="3" id="KW-1185">Reference proteome</keyword>
<protein>
    <submittedName>
        <fullName evidence="2">Uncharacterized protein</fullName>
    </submittedName>
</protein>
<dbReference type="Proteomes" id="UP000324091">
    <property type="component" value="Chromosome 17"/>
</dbReference>
<accession>A0A5C6NWA3</accession>